<accession>A0A8I0N1W3</accession>
<keyword evidence="1" id="KW-0732">Signal</keyword>
<evidence type="ECO:0000313" key="4">
    <source>
        <dbReference type="Proteomes" id="UP000660708"/>
    </source>
</evidence>
<evidence type="ECO:0000256" key="1">
    <source>
        <dbReference type="SAM" id="SignalP"/>
    </source>
</evidence>
<dbReference type="RefSeq" id="WP_147390960.1">
    <property type="nucleotide sequence ID" value="NZ_AQHF01000034.1"/>
</dbReference>
<evidence type="ECO:0000259" key="2">
    <source>
        <dbReference type="Pfam" id="PF12697"/>
    </source>
</evidence>
<sequence length="277" mass="31184">MCHKLLFIFCIVASSTAFAKAVLERTIKERIVVANTVSLQVYHVAGSEPAIVFETGSAAPAIYWTLVLKGLSQRVPNTLLAYNREGYGKSELSHRAYSVDTDNRNLQQLLKALNISTPFIYVGHSYAYYMMQNYITYYPEQIAALLYVDPVTVYFIDKTQALTPDKLLPPIDTLPDNVFARALRRETQALSETVASVRPHQIPKNVPCRVIAAQYAFDPNKRDLKAWREGQNMLASHCNTRLIIAQNSDHTVPMKAPQVVIEQVMQLVQELTPKKGL</sequence>
<dbReference type="Pfam" id="PF12697">
    <property type="entry name" value="Abhydrolase_6"/>
    <property type="match status" value="1"/>
</dbReference>
<reference evidence="3 4" key="1">
    <citation type="submission" date="2015-06" db="EMBL/GenBank/DDBJ databases">
        <title>Genome sequence of Pseudoalteromonas peptidolytica.</title>
        <authorList>
            <person name="Xie B.-B."/>
            <person name="Rong J.-C."/>
            <person name="Qin Q.-L."/>
            <person name="Zhang Y.-Z."/>
        </authorList>
    </citation>
    <scope>NUCLEOTIDE SEQUENCE [LARGE SCALE GENOMIC DNA]</scope>
    <source>
        <strain evidence="3 4">F12-50-A1</strain>
    </source>
</reference>
<dbReference type="InterPro" id="IPR000073">
    <property type="entry name" value="AB_hydrolase_1"/>
</dbReference>
<dbReference type="Gene3D" id="3.40.50.1820">
    <property type="entry name" value="alpha/beta hydrolase"/>
    <property type="match status" value="1"/>
</dbReference>
<keyword evidence="4" id="KW-1185">Reference proteome</keyword>
<evidence type="ECO:0000313" key="3">
    <source>
        <dbReference type="EMBL" id="MBE0349034.1"/>
    </source>
</evidence>
<gene>
    <name evidence="3" type="ORF">PPEP_b0931</name>
</gene>
<feature type="signal peptide" evidence="1">
    <location>
        <begin position="1"/>
        <end position="19"/>
    </location>
</feature>
<dbReference type="InterPro" id="IPR029058">
    <property type="entry name" value="AB_hydrolase_fold"/>
</dbReference>
<dbReference type="SUPFAM" id="SSF53474">
    <property type="entry name" value="alpha/beta-Hydrolases"/>
    <property type="match status" value="1"/>
</dbReference>
<dbReference type="AlphaFoldDB" id="A0A8I0N1W3"/>
<organism evidence="3 4">
    <name type="scientific">Pseudoalteromonas peptidolytica F12-50-A1</name>
    <dbReference type="NCBI Taxonomy" id="1315280"/>
    <lineage>
        <taxon>Bacteria</taxon>
        <taxon>Pseudomonadati</taxon>
        <taxon>Pseudomonadota</taxon>
        <taxon>Gammaproteobacteria</taxon>
        <taxon>Alteromonadales</taxon>
        <taxon>Pseudoalteromonadaceae</taxon>
        <taxon>Pseudoalteromonas</taxon>
    </lineage>
</organism>
<dbReference type="EMBL" id="AQHF01000034">
    <property type="protein sequence ID" value="MBE0349034.1"/>
    <property type="molecule type" value="Genomic_DNA"/>
</dbReference>
<feature type="chain" id="PRO_5034169647" description="AB hydrolase-1 domain-containing protein" evidence="1">
    <location>
        <begin position="20"/>
        <end position="277"/>
    </location>
</feature>
<feature type="domain" description="AB hydrolase-1" evidence="2">
    <location>
        <begin position="56"/>
        <end position="258"/>
    </location>
</feature>
<proteinExistence type="predicted"/>
<name>A0A8I0N1W3_9GAMM</name>
<comment type="caution">
    <text evidence="3">The sequence shown here is derived from an EMBL/GenBank/DDBJ whole genome shotgun (WGS) entry which is preliminary data.</text>
</comment>
<protein>
    <recommendedName>
        <fullName evidence="2">AB hydrolase-1 domain-containing protein</fullName>
    </recommendedName>
</protein>
<dbReference type="Proteomes" id="UP000660708">
    <property type="component" value="Unassembled WGS sequence"/>
</dbReference>